<protein>
    <submittedName>
        <fullName evidence="2">Uncharacterized protein</fullName>
    </submittedName>
</protein>
<feature type="region of interest" description="Disordered" evidence="1">
    <location>
        <begin position="224"/>
        <end position="269"/>
    </location>
</feature>
<comment type="caution">
    <text evidence="2">The sequence shown here is derived from an EMBL/GenBank/DDBJ whole genome shotgun (WGS) entry which is preliminary data.</text>
</comment>
<dbReference type="Proteomes" id="UP001148299">
    <property type="component" value="Unassembled WGS sequence"/>
</dbReference>
<sequence>MSRNEVFLCGDESLVVARFGQNVGHVMTKVFQTDRLQPAKSQKDKLETAKSLRDISFGDYRAHKKDFNSAKCPDIAIGGEGELLCVEEAKTPWSVNLDDIKYADKNGVPFRRLLGQISGYMNQFNLKYGFLTTYEKTIFLKRETHPDFEAPTHNLVLWHSPAICHNTPSQAVPPESQSHSIEYMKKVSLRECFLYFVSLAQKGTSAGNSNEFAHYVGPGTGQNYPANYKLKEPLSNHSSSSTDGDPYSEEREKNDEERRRKERERQRRG</sequence>
<reference evidence="2" key="1">
    <citation type="submission" date="2022-12" db="EMBL/GenBank/DDBJ databases">
        <authorList>
            <person name="Petersen C."/>
        </authorList>
    </citation>
    <scope>NUCLEOTIDE SEQUENCE</scope>
    <source>
        <strain evidence="2">IBT 35675</strain>
    </source>
</reference>
<evidence type="ECO:0000313" key="2">
    <source>
        <dbReference type="EMBL" id="KAJ5366883.1"/>
    </source>
</evidence>
<name>A0A9W9RZP2_PENBR</name>
<proteinExistence type="predicted"/>
<keyword evidence="3" id="KW-1185">Reference proteome</keyword>
<dbReference type="EMBL" id="JAPZBR010000001">
    <property type="protein sequence ID" value="KAJ5366883.1"/>
    <property type="molecule type" value="Genomic_DNA"/>
</dbReference>
<accession>A0A9W9RZP2</accession>
<gene>
    <name evidence="2" type="ORF">N7541_000824</name>
</gene>
<evidence type="ECO:0000313" key="3">
    <source>
        <dbReference type="Proteomes" id="UP001148299"/>
    </source>
</evidence>
<evidence type="ECO:0000256" key="1">
    <source>
        <dbReference type="SAM" id="MobiDB-lite"/>
    </source>
</evidence>
<feature type="compositionally biased region" description="Basic and acidic residues" evidence="1">
    <location>
        <begin position="248"/>
        <end position="269"/>
    </location>
</feature>
<dbReference type="AlphaFoldDB" id="A0A9W9RZP2"/>
<organism evidence="2 3">
    <name type="scientific">Penicillium brevicompactum</name>
    <dbReference type="NCBI Taxonomy" id="5074"/>
    <lineage>
        <taxon>Eukaryota</taxon>
        <taxon>Fungi</taxon>
        <taxon>Dikarya</taxon>
        <taxon>Ascomycota</taxon>
        <taxon>Pezizomycotina</taxon>
        <taxon>Eurotiomycetes</taxon>
        <taxon>Eurotiomycetidae</taxon>
        <taxon>Eurotiales</taxon>
        <taxon>Aspergillaceae</taxon>
        <taxon>Penicillium</taxon>
    </lineage>
</organism>
<reference evidence="2" key="2">
    <citation type="journal article" date="2023" name="IMA Fungus">
        <title>Comparative genomic study of the Penicillium genus elucidates a diverse pangenome and 15 lateral gene transfer events.</title>
        <authorList>
            <person name="Petersen C."/>
            <person name="Sorensen T."/>
            <person name="Nielsen M.R."/>
            <person name="Sondergaard T.E."/>
            <person name="Sorensen J.L."/>
            <person name="Fitzpatrick D.A."/>
            <person name="Frisvad J.C."/>
            <person name="Nielsen K.L."/>
        </authorList>
    </citation>
    <scope>NUCLEOTIDE SEQUENCE</scope>
    <source>
        <strain evidence="2">IBT 35675</strain>
    </source>
</reference>